<name>A0A8A1MRI0_AJECA</name>
<dbReference type="VEuPathDB" id="FungiDB:I7I51_02847"/>
<evidence type="ECO:0000313" key="2">
    <source>
        <dbReference type="Proteomes" id="UP000663671"/>
    </source>
</evidence>
<proteinExistence type="predicted"/>
<dbReference type="Proteomes" id="UP000663671">
    <property type="component" value="Chromosome 6"/>
</dbReference>
<dbReference type="OrthoDB" id="4185631at2759"/>
<reference evidence="1" key="1">
    <citation type="submission" date="2021-01" db="EMBL/GenBank/DDBJ databases">
        <title>Chromosome-level genome assembly of a human fungal pathogen reveals clustering of transcriptionally co-regulated genes.</title>
        <authorList>
            <person name="Voorhies M."/>
            <person name="Cohen S."/>
            <person name="Shea T.P."/>
            <person name="Petrus S."/>
            <person name="Munoz J.F."/>
            <person name="Poplawski S."/>
            <person name="Goldman W.E."/>
            <person name="Michael T."/>
            <person name="Cuomo C.A."/>
            <person name="Sil A."/>
            <person name="Beyhan S."/>
        </authorList>
    </citation>
    <scope>NUCLEOTIDE SEQUENCE</scope>
    <source>
        <strain evidence="1">WU24</strain>
    </source>
</reference>
<dbReference type="AlphaFoldDB" id="A0A8A1MRI0"/>
<accession>A0A8A1MRI0</accession>
<organism evidence="1 2">
    <name type="scientific">Ajellomyces capsulatus</name>
    <name type="common">Darling's disease fungus</name>
    <name type="synonym">Histoplasma capsulatum</name>
    <dbReference type="NCBI Taxonomy" id="5037"/>
    <lineage>
        <taxon>Eukaryota</taxon>
        <taxon>Fungi</taxon>
        <taxon>Dikarya</taxon>
        <taxon>Ascomycota</taxon>
        <taxon>Pezizomycotina</taxon>
        <taxon>Eurotiomycetes</taxon>
        <taxon>Eurotiomycetidae</taxon>
        <taxon>Onygenales</taxon>
        <taxon>Ajellomycetaceae</taxon>
        <taxon>Histoplasma</taxon>
    </lineage>
</organism>
<gene>
    <name evidence="1" type="ORF">I7I51_02847</name>
</gene>
<dbReference type="EMBL" id="CP069116">
    <property type="protein sequence ID" value="QSS66657.1"/>
    <property type="molecule type" value="Genomic_DNA"/>
</dbReference>
<protein>
    <submittedName>
        <fullName evidence="1">Uncharacterized protein</fullName>
    </submittedName>
</protein>
<evidence type="ECO:0000313" key="1">
    <source>
        <dbReference type="EMBL" id="QSS66657.1"/>
    </source>
</evidence>
<sequence length="264" mass="29707">MSKSRDKTIRKRPIGSYFSLSDLVFEASRQAASTSKLGNHTTPTMPRRLPLIKKYIFTPVYLTEEKLNLNILIPLEHNFCLSTLRSDFRTRSCGNITPTISNSPGKNKMQATVDPIEYLQLPKEFHPSASQAVDSIYDTVHRSDPSHDASRYTLPNDCLPIVGEAQKLYQKRMSLLGVSALSSHVAVLRRKFSAGGQHDTVIVPLLAIENAQVYVRDKEGNNIKIDWSWEKPLFALKHTDFSIDDGKQLGAIVVHFPRNSTNDK</sequence>